<dbReference type="GO" id="GO:0022857">
    <property type="term" value="F:transmembrane transporter activity"/>
    <property type="evidence" value="ECO:0007669"/>
    <property type="project" value="InterPro"/>
</dbReference>
<dbReference type="RefSeq" id="WP_168487261.1">
    <property type="nucleotide sequence ID" value="NZ_JAAZSQ010000014.1"/>
</dbReference>
<feature type="transmembrane region" description="Helical" evidence="6">
    <location>
        <begin position="238"/>
        <end position="262"/>
    </location>
</feature>
<feature type="transmembrane region" description="Helical" evidence="6">
    <location>
        <begin position="203"/>
        <end position="218"/>
    </location>
</feature>
<feature type="transmembrane region" description="Helical" evidence="6">
    <location>
        <begin position="299"/>
        <end position="320"/>
    </location>
</feature>
<keyword evidence="2" id="KW-1003">Cell membrane</keyword>
<dbReference type="InterPro" id="IPR011701">
    <property type="entry name" value="MFS"/>
</dbReference>
<dbReference type="AlphaFoldDB" id="A0A7X6HEE6"/>
<dbReference type="EMBL" id="JAAZSQ010000014">
    <property type="protein sequence ID" value="NKX55603.1"/>
    <property type="molecule type" value="Genomic_DNA"/>
</dbReference>
<evidence type="ECO:0000256" key="4">
    <source>
        <dbReference type="ARBA" id="ARBA00022989"/>
    </source>
</evidence>
<accession>A0A7X6HEE6</accession>
<keyword evidence="8" id="KW-1185">Reference proteome</keyword>
<evidence type="ECO:0000313" key="7">
    <source>
        <dbReference type="EMBL" id="NKX55603.1"/>
    </source>
</evidence>
<evidence type="ECO:0000256" key="1">
    <source>
        <dbReference type="ARBA" id="ARBA00004651"/>
    </source>
</evidence>
<dbReference type="Gene3D" id="1.20.1250.20">
    <property type="entry name" value="MFS general substrate transporter like domains"/>
    <property type="match status" value="2"/>
</dbReference>
<name>A0A7X6HEE6_9MICC</name>
<dbReference type="PANTHER" id="PTHR43124">
    <property type="entry name" value="PURINE EFFLUX PUMP PBUE"/>
    <property type="match status" value="1"/>
</dbReference>
<gene>
    <name evidence="7" type="ORF">HGG74_13875</name>
</gene>
<dbReference type="SUPFAM" id="SSF103473">
    <property type="entry name" value="MFS general substrate transporter"/>
    <property type="match status" value="1"/>
</dbReference>
<evidence type="ECO:0000256" key="3">
    <source>
        <dbReference type="ARBA" id="ARBA00022692"/>
    </source>
</evidence>
<feature type="transmembrane region" description="Helical" evidence="6">
    <location>
        <begin position="81"/>
        <end position="99"/>
    </location>
</feature>
<organism evidence="7 8">
    <name type="scientific">Arthrobacter mobilis</name>
    <dbReference type="NCBI Taxonomy" id="2724944"/>
    <lineage>
        <taxon>Bacteria</taxon>
        <taxon>Bacillati</taxon>
        <taxon>Actinomycetota</taxon>
        <taxon>Actinomycetes</taxon>
        <taxon>Micrococcales</taxon>
        <taxon>Micrococcaceae</taxon>
        <taxon>Arthrobacter</taxon>
    </lineage>
</organism>
<evidence type="ECO:0000313" key="8">
    <source>
        <dbReference type="Proteomes" id="UP000544090"/>
    </source>
</evidence>
<keyword evidence="3 6" id="KW-0812">Transmembrane</keyword>
<proteinExistence type="predicted"/>
<keyword evidence="5 6" id="KW-0472">Membrane</keyword>
<feature type="transmembrane region" description="Helical" evidence="6">
    <location>
        <begin position="105"/>
        <end position="130"/>
    </location>
</feature>
<dbReference type="Pfam" id="PF07690">
    <property type="entry name" value="MFS_1"/>
    <property type="match status" value="1"/>
</dbReference>
<evidence type="ECO:0000256" key="6">
    <source>
        <dbReference type="SAM" id="Phobius"/>
    </source>
</evidence>
<comment type="subcellular location">
    <subcellularLocation>
        <location evidence="1">Cell membrane</location>
        <topology evidence="1">Multi-pass membrane protein</topology>
    </subcellularLocation>
</comment>
<sequence>MTPHPDALPRLSPQALAAISGTFVVGYMIANVIPLIIAAMEADLGLEPVAAGALGTAMMLCSAASGTLLARRASRPNRYKLARAGLLVMAAGSLVAALAPLPWLAVAGVVVAGLGAGAGIASGGAAIAATADPDRTSGLAALVNRLLAALLLLVVPLFGISMASSFLALAALALLGALICRPLPEAPAAAGHLPVAVDRRTRILGLVLAAGACLWAVGEDSLWAMSSGMGVDQAGLDGPGIGLLLSISTAAGLAGILVATVLGSRLGRVVPLAVLLVLGAAAKLVTATTGDPAVFGTAFIAWNTIYAATFVTIVALSAAVHSSGRYAALLTSVYLFGSALSPLFGAALVEAAGYAGFGLSTALISAAVAVPFLWVAVSLRRQPAPSSVPEEQFDAR</sequence>
<feature type="transmembrane region" description="Helical" evidence="6">
    <location>
        <begin position="269"/>
        <end position="287"/>
    </location>
</feature>
<feature type="transmembrane region" description="Helical" evidence="6">
    <location>
        <begin position="166"/>
        <end position="183"/>
    </location>
</feature>
<feature type="transmembrane region" description="Helical" evidence="6">
    <location>
        <begin position="15"/>
        <end position="37"/>
    </location>
</feature>
<reference evidence="7 8" key="1">
    <citation type="submission" date="2020-04" db="EMBL/GenBank/DDBJ databases">
        <title>Arthrobacter sp. nov.</title>
        <authorList>
            <person name="Liu S."/>
        </authorList>
    </citation>
    <scope>NUCLEOTIDE SEQUENCE [LARGE SCALE GENOMIC DNA]</scope>
    <source>
        <strain evidence="7 8">E918</strain>
    </source>
</reference>
<comment type="caution">
    <text evidence="7">The sequence shown here is derived from an EMBL/GenBank/DDBJ whole genome shotgun (WGS) entry which is preliminary data.</text>
</comment>
<keyword evidence="4 6" id="KW-1133">Transmembrane helix</keyword>
<feature type="transmembrane region" description="Helical" evidence="6">
    <location>
        <begin position="142"/>
        <end position="160"/>
    </location>
</feature>
<dbReference type="GO" id="GO:0005886">
    <property type="term" value="C:plasma membrane"/>
    <property type="evidence" value="ECO:0007669"/>
    <property type="project" value="UniProtKB-SubCell"/>
</dbReference>
<feature type="transmembrane region" description="Helical" evidence="6">
    <location>
        <begin position="327"/>
        <end position="348"/>
    </location>
</feature>
<feature type="transmembrane region" description="Helical" evidence="6">
    <location>
        <begin position="49"/>
        <end position="69"/>
    </location>
</feature>
<dbReference type="InterPro" id="IPR050189">
    <property type="entry name" value="MFS_Efflux_Transporters"/>
</dbReference>
<feature type="transmembrane region" description="Helical" evidence="6">
    <location>
        <begin position="354"/>
        <end position="377"/>
    </location>
</feature>
<dbReference type="Proteomes" id="UP000544090">
    <property type="component" value="Unassembled WGS sequence"/>
</dbReference>
<dbReference type="PANTHER" id="PTHR43124:SF10">
    <property type="entry name" value="PURINE EFFLUX PUMP PBUE"/>
    <property type="match status" value="1"/>
</dbReference>
<evidence type="ECO:0000256" key="5">
    <source>
        <dbReference type="ARBA" id="ARBA00023136"/>
    </source>
</evidence>
<evidence type="ECO:0000256" key="2">
    <source>
        <dbReference type="ARBA" id="ARBA00022475"/>
    </source>
</evidence>
<dbReference type="InterPro" id="IPR036259">
    <property type="entry name" value="MFS_trans_sf"/>
</dbReference>
<protein>
    <submittedName>
        <fullName evidence="7">MFS transporter</fullName>
    </submittedName>
</protein>